<feature type="region of interest" description="Disordered" evidence="9">
    <location>
        <begin position="344"/>
        <end position="383"/>
    </location>
</feature>
<dbReference type="OrthoDB" id="408964at2759"/>
<keyword evidence="4 7" id="KW-0547">Nucleotide-binding</keyword>
<dbReference type="Pfam" id="PF00659">
    <property type="entry name" value="POLO_box"/>
    <property type="match status" value="2"/>
</dbReference>
<evidence type="ECO:0000313" key="12">
    <source>
        <dbReference type="EMBL" id="ORY23753.1"/>
    </source>
</evidence>
<dbReference type="CDD" id="cd14099">
    <property type="entry name" value="STKc_PLK"/>
    <property type="match status" value="1"/>
</dbReference>
<comment type="caution">
    <text evidence="12">The sequence shown here is derived from an EMBL/GenBank/DDBJ whole genome shotgun (WGS) entry which is preliminary data.</text>
</comment>
<dbReference type="GO" id="GO:0004674">
    <property type="term" value="F:protein serine/threonine kinase activity"/>
    <property type="evidence" value="ECO:0007669"/>
    <property type="project" value="UniProtKB-KW"/>
</dbReference>
<keyword evidence="5 8" id="KW-0418">Kinase</keyword>
<evidence type="ECO:0000256" key="8">
    <source>
        <dbReference type="RuleBase" id="RU361162"/>
    </source>
</evidence>
<name>A0A1Y2AME6_9FUNG</name>
<keyword evidence="2 8" id="KW-0808">Transferase</keyword>
<dbReference type="Pfam" id="PF00069">
    <property type="entry name" value="Pkinase"/>
    <property type="match status" value="1"/>
</dbReference>
<evidence type="ECO:0000256" key="6">
    <source>
        <dbReference type="ARBA" id="ARBA00022840"/>
    </source>
</evidence>
<evidence type="ECO:0000259" key="11">
    <source>
        <dbReference type="PROSITE" id="PS50078"/>
    </source>
</evidence>
<gene>
    <name evidence="12" type="ORF">LY90DRAFT_514918</name>
</gene>
<evidence type="ECO:0000256" key="4">
    <source>
        <dbReference type="ARBA" id="ARBA00022741"/>
    </source>
</evidence>
<dbReference type="Proteomes" id="UP000193920">
    <property type="component" value="Unassembled WGS sequence"/>
</dbReference>
<dbReference type="FunFam" id="1.10.510.10:FF:001669">
    <property type="entry name" value="Serine/threonine-protein kinase"/>
    <property type="match status" value="1"/>
</dbReference>
<feature type="compositionally biased region" description="Acidic residues" evidence="9">
    <location>
        <begin position="351"/>
        <end position="367"/>
    </location>
</feature>
<keyword evidence="3" id="KW-0677">Repeat</keyword>
<feature type="binding site" evidence="7">
    <location>
        <position position="94"/>
    </location>
    <ligand>
        <name>ATP</name>
        <dbReference type="ChEBI" id="CHEBI:30616"/>
    </ligand>
</feature>
<dbReference type="EMBL" id="MCOG01000230">
    <property type="protein sequence ID" value="ORY23753.1"/>
    <property type="molecule type" value="Genomic_DNA"/>
</dbReference>
<keyword evidence="1 8" id="KW-0723">Serine/threonine-protein kinase</keyword>
<dbReference type="GO" id="GO:0005634">
    <property type="term" value="C:nucleus"/>
    <property type="evidence" value="ECO:0007669"/>
    <property type="project" value="TreeGrafter"/>
</dbReference>
<dbReference type="GO" id="GO:0000776">
    <property type="term" value="C:kinetochore"/>
    <property type="evidence" value="ECO:0007669"/>
    <property type="project" value="TreeGrafter"/>
</dbReference>
<dbReference type="GO" id="GO:0007052">
    <property type="term" value="P:mitotic spindle organization"/>
    <property type="evidence" value="ECO:0007669"/>
    <property type="project" value="TreeGrafter"/>
</dbReference>
<dbReference type="SUPFAM" id="SSF56112">
    <property type="entry name" value="Protein kinase-like (PK-like)"/>
    <property type="match status" value="1"/>
</dbReference>
<sequence>MAVANEHDYNLRLQQQQYQQRIQVAAHSPAQGAAKPKPAMRKDGKMSMKHNHPPPPLVMKSEKKTYTRKNVLGEGGFAVCYEVVDEKGNTYAAKVVNKRSLKGEKQRSKLIGEIKIQKSLHHQNIVRFYDVFEDSENVYMIIEICRNMTLVELLKKRKRLTEPEVRFYMLQLIAATIYMHKKHVIHRDLKLGNLLLDDNMDLKIADFGLAAMIQHEGERKKTICGTPNYIAPEVLFDSGHGHSYEVDIWSLGVIMYTLLVGKPPFQTREVEAIYKKIKENNYSFPPDLDISNDAKNLISQILDKVPENRPTLEEMRQHPFLTAQPIPKSIPKSAFTTIPVFHEEKPPFSDINEEEDKDNDYEEDKKEEEEKGKSKKSSQKKDPLSRGYFARCFTGSSRGPSERSHMEPAKAKALNQKYARANINKNKNQVATSGNILDIVYRNICQAFEDNENNVEPPEIVGPLENPKVFISKWIDYSNKYGLGYQLTNSCVGVYFNDSTSIILSADEEHFEYLYYTKENDQPVMQKAQYTIENYPTDLHKKVTLLKHFKVYMNENLYKASTYSFSDKDRKEDLDFLTKYLRTKRAVIFRLSNKVVQVNFFDHTKLMFSGDGDIVSFVDRNRVMKSFNLLEFIRMGNVDEINRLNYIKSILEQLTLRKQKKMQQ</sequence>
<dbReference type="PROSITE" id="PS00107">
    <property type="entry name" value="PROTEIN_KINASE_ATP"/>
    <property type="match status" value="1"/>
</dbReference>
<dbReference type="GO" id="GO:0005816">
    <property type="term" value="C:spindle pole body"/>
    <property type="evidence" value="ECO:0007669"/>
    <property type="project" value="TreeGrafter"/>
</dbReference>
<evidence type="ECO:0000256" key="2">
    <source>
        <dbReference type="ARBA" id="ARBA00022679"/>
    </source>
</evidence>
<dbReference type="InterPro" id="IPR000959">
    <property type="entry name" value="POLO_box_dom"/>
</dbReference>
<dbReference type="InterPro" id="IPR033701">
    <property type="entry name" value="POLO_box_1"/>
</dbReference>
<feature type="region of interest" description="Disordered" evidence="9">
    <location>
        <begin position="393"/>
        <end position="412"/>
    </location>
</feature>
<dbReference type="PROSITE" id="PS50011">
    <property type="entry name" value="PROTEIN_KINASE_DOM"/>
    <property type="match status" value="1"/>
</dbReference>
<keyword evidence="13" id="KW-1185">Reference proteome</keyword>
<evidence type="ECO:0000256" key="7">
    <source>
        <dbReference type="PROSITE-ProRule" id="PRU10141"/>
    </source>
</evidence>
<evidence type="ECO:0000256" key="3">
    <source>
        <dbReference type="ARBA" id="ARBA00022737"/>
    </source>
</evidence>
<dbReference type="CDD" id="cd13117">
    <property type="entry name" value="POLO_box_2"/>
    <property type="match status" value="1"/>
</dbReference>
<feature type="domain" description="POLO box" evidence="11">
    <location>
        <begin position="576"/>
        <end position="656"/>
    </location>
</feature>
<dbReference type="InterPro" id="IPR008271">
    <property type="entry name" value="Ser/Thr_kinase_AS"/>
</dbReference>
<dbReference type="GO" id="GO:0000922">
    <property type="term" value="C:spindle pole"/>
    <property type="evidence" value="ECO:0007669"/>
    <property type="project" value="TreeGrafter"/>
</dbReference>
<dbReference type="STRING" id="1754190.A0A1Y2AME6"/>
<feature type="domain" description="POLO box" evidence="11">
    <location>
        <begin position="470"/>
        <end position="555"/>
    </location>
</feature>
<dbReference type="PANTHER" id="PTHR24345:SF0">
    <property type="entry name" value="CELL CYCLE SERINE_THREONINE-PROTEIN KINASE CDC5_MSD2"/>
    <property type="match status" value="1"/>
</dbReference>
<dbReference type="InterPro" id="IPR036947">
    <property type="entry name" value="POLO_box_dom_sf"/>
</dbReference>
<comment type="catalytic activity">
    <reaction evidence="8">
        <text>L-threonyl-[protein] + ATP = O-phospho-L-threonyl-[protein] + ADP + H(+)</text>
        <dbReference type="Rhea" id="RHEA:46608"/>
        <dbReference type="Rhea" id="RHEA-COMP:11060"/>
        <dbReference type="Rhea" id="RHEA-COMP:11605"/>
        <dbReference type="ChEBI" id="CHEBI:15378"/>
        <dbReference type="ChEBI" id="CHEBI:30013"/>
        <dbReference type="ChEBI" id="CHEBI:30616"/>
        <dbReference type="ChEBI" id="CHEBI:61977"/>
        <dbReference type="ChEBI" id="CHEBI:456216"/>
        <dbReference type="EC" id="2.7.11.21"/>
    </reaction>
</comment>
<evidence type="ECO:0000256" key="1">
    <source>
        <dbReference type="ARBA" id="ARBA00022527"/>
    </source>
</evidence>
<dbReference type="InterPro" id="IPR000719">
    <property type="entry name" value="Prot_kinase_dom"/>
</dbReference>
<keyword evidence="6 7" id="KW-0067">ATP-binding</keyword>
<organism evidence="12 13">
    <name type="scientific">Neocallimastix californiae</name>
    <dbReference type="NCBI Taxonomy" id="1754190"/>
    <lineage>
        <taxon>Eukaryota</taxon>
        <taxon>Fungi</taxon>
        <taxon>Fungi incertae sedis</taxon>
        <taxon>Chytridiomycota</taxon>
        <taxon>Chytridiomycota incertae sedis</taxon>
        <taxon>Neocallimastigomycetes</taxon>
        <taxon>Neocallimastigales</taxon>
        <taxon>Neocallimastigaceae</taxon>
        <taxon>Neocallimastix</taxon>
    </lineage>
</organism>
<protein>
    <recommendedName>
        <fullName evidence="8">Serine/threonine-protein kinase</fullName>
        <ecNumber evidence="8">2.7.11.21</ecNumber>
    </recommendedName>
</protein>
<dbReference type="Gene3D" id="3.30.200.20">
    <property type="entry name" value="Phosphorylase Kinase, domain 1"/>
    <property type="match status" value="1"/>
</dbReference>
<dbReference type="GO" id="GO:0005737">
    <property type="term" value="C:cytoplasm"/>
    <property type="evidence" value="ECO:0007669"/>
    <property type="project" value="TreeGrafter"/>
</dbReference>
<dbReference type="Gene3D" id="3.30.1120.30">
    <property type="entry name" value="POLO box domain"/>
    <property type="match status" value="2"/>
</dbReference>
<proteinExistence type="inferred from homology"/>
<dbReference type="AlphaFoldDB" id="A0A1Y2AME6"/>
<dbReference type="InterPro" id="IPR017441">
    <property type="entry name" value="Protein_kinase_ATP_BS"/>
</dbReference>
<accession>A0A1Y2AME6</accession>
<evidence type="ECO:0000313" key="13">
    <source>
        <dbReference type="Proteomes" id="UP000193920"/>
    </source>
</evidence>
<evidence type="ECO:0000256" key="5">
    <source>
        <dbReference type="ARBA" id="ARBA00022777"/>
    </source>
</evidence>
<dbReference type="InterPro" id="IPR033695">
    <property type="entry name" value="POLO_box_2"/>
</dbReference>
<dbReference type="Gene3D" id="1.10.510.10">
    <property type="entry name" value="Transferase(Phosphotransferase) domain 1"/>
    <property type="match status" value="1"/>
</dbReference>
<evidence type="ECO:0000259" key="10">
    <source>
        <dbReference type="PROSITE" id="PS50011"/>
    </source>
</evidence>
<dbReference type="PROSITE" id="PS00108">
    <property type="entry name" value="PROTEIN_KINASE_ST"/>
    <property type="match status" value="1"/>
</dbReference>
<feature type="domain" description="Protein kinase" evidence="10">
    <location>
        <begin position="66"/>
        <end position="321"/>
    </location>
</feature>
<reference evidence="12 13" key="1">
    <citation type="submission" date="2016-08" db="EMBL/GenBank/DDBJ databases">
        <title>A Parts List for Fungal Cellulosomes Revealed by Comparative Genomics.</title>
        <authorList>
            <consortium name="DOE Joint Genome Institute"/>
            <person name="Haitjema C.H."/>
            <person name="Gilmore S.P."/>
            <person name="Henske J.K."/>
            <person name="Solomon K.V."/>
            <person name="De Groot R."/>
            <person name="Kuo A."/>
            <person name="Mondo S.J."/>
            <person name="Salamov A.A."/>
            <person name="Labutti K."/>
            <person name="Zhao Z."/>
            <person name="Chiniquy J."/>
            <person name="Barry K."/>
            <person name="Brewer H.M."/>
            <person name="Purvine S.O."/>
            <person name="Wright A.T."/>
            <person name="Boxma B."/>
            <person name="Van Alen T."/>
            <person name="Hackstein J.H."/>
            <person name="Baker S.E."/>
            <person name="Grigoriev I.V."/>
            <person name="O'Malley M.A."/>
        </authorList>
    </citation>
    <scope>NUCLEOTIDE SEQUENCE [LARGE SCALE GENOMIC DNA]</scope>
    <source>
        <strain evidence="12 13">G1</strain>
    </source>
</reference>
<dbReference type="SMART" id="SM00220">
    <property type="entry name" value="S_TKc"/>
    <property type="match status" value="1"/>
</dbReference>
<evidence type="ECO:0000256" key="9">
    <source>
        <dbReference type="SAM" id="MobiDB-lite"/>
    </source>
</evidence>
<dbReference type="FunFam" id="3.30.200.20:FF:000091">
    <property type="entry name" value="Serine/threonine-protein kinase PLK"/>
    <property type="match status" value="1"/>
</dbReference>
<comment type="similarity">
    <text evidence="8">Belongs to the protein kinase superfamily. Ser/Thr protein kinase family. CDC5/Polo subfamily.</text>
</comment>
<dbReference type="PANTHER" id="PTHR24345">
    <property type="entry name" value="SERINE/THREONINE-PROTEIN KINASE PLK"/>
    <property type="match status" value="1"/>
</dbReference>
<feature type="compositionally biased region" description="Basic and acidic residues" evidence="9">
    <location>
        <begin position="400"/>
        <end position="410"/>
    </location>
</feature>
<dbReference type="FunFam" id="3.30.1120.30:FF:000005">
    <property type="entry name" value="Serine/threonine-protein kinase"/>
    <property type="match status" value="1"/>
</dbReference>
<dbReference type="GO" id="GO:0005524">
    <property type="term" value="F:ATP binding"/>
    <property type="evidence" value="ECO:0007669"/>
    <property type="project" value="UniProtKB-UniRule"/>
</dbReference>
<dbReference type="InterPro" id="IPR011009">
    <property type="entry name" value="Kinase-like_dom_sf"/>
</dbReference>
<dbReference type="PROSITE" id="PS50078">
    <property type="entry name" value="POLO_BOX"/>
    <property type="match status" value="2"/>
</dbReference>
<dbReference type="EC" id="2.7.11.21" evidence="8"/>
<dbReference type="SUPFAM" id="SSF82615">
    <property type="entry name" value="Polo-box domain"/>
    <property type="match status" value="2"/>
</dbReference>
<dbReference type="CDD" id="cd13118">
    <property type="entry name" value="POLO_box_1"/>
    <property type="match status" value="1"/>
</dbReference>
<feature type="region of interest" description="Disordered" evidence="9">
    <location>
        <begin position="25"/>
        <end position="60"/>
    </location>
</feature>